<reference evidence="10" key="1">
    <citation type="submission" date="2021-02" db="EMBL/GenBank/DDBJ databases">
        <title>Rhodobacter shimadae sp. nov., an aerobic anoxygenic phototrophic bacterium isolated from a hot spring.</title>
        <authorList>
            <person name="Muramatsu S."/>
            <person name="Haruta S."/>
            <person name="Hirose S."/>
            <person name="Hanada S."/>
        </authorList>
    </citation>
    <scope>NUCLEOTIDE SEQUENCE</scope>
    <source>
        <strain evidence="10">N10</strain>
    </source>
</reference>
<keyword evidence="4 10" id="KW-0067">ATP-binding</keyword>
<dbReference type="InterPro" id="IPR011527">
    <property type="entry name" value="ABC1_TM_dom"/>
</dbReference>
<organism evidence="10 11">
    <name type="scientific">Neotabrizicola shimadae</name>
    <dbReference type="NCBI Taxonomy" id="2807096"/>
    <lineage>
        <taxon>Bacteria</taxon>
        <taxon>Pseudomonadati</taxon>
        <taxon>Pseudomonadota</taxon>
        <taxon>Alphaproteobacteria</taxon>
        <taxon>Rhodobacterales</taxon>
        <taxon>Paracoccaceae</taxon>
        <taxon>Neotabrizicola</taxon>
    </lineage>
</organism>
<feature type="transmembrane region" description="Helical" evidence="7">
    <location>
        <begin position="163"/>
        <end position="181"/>
    </location>
</feature>
<feature type="transmembrane region" description="Helical" evidence="7">
    <location>
        <begin position="272"/>
        <end position="291"/>
    </location>
</feature>
<dbReference type="Gene3D" id="1.20.1560.10">
    <property type="entry name" value="ABC transporter type 1, transmembrane domain"/>
    <property type="match status" value="1"/>
</dbReference>
<sequence length="550" mass="56272">MRAAEAQGALALILSREARLSRGAAVLSVAGSALWIAQAAVIAAAIVQLMGQGGLAPLPAAILLFGLAALRAGVEAVAQRLTQSLSARVGQGLRARLAAHVLRLSPAGQDEDHAGLASLAGEGIAQIGPWVERYRPARLRVMVLSPLILVLTLTQSWAAGLALALTGPLIPVFMALVGWAAEAASRRHLVKQGALNRLLLDRIAALIDLRLLGAVARARDDLARQSADLHQHSMAVLRLAFLSSAVLEFFAALGVALVAVHVGLSLLGLIDWGAWGAGLSPFGGIFVLLIAPDFYQPLRDLAATWHDRANAEAAAAAVDRELARGDLILGAGGAGAPVAGSLVWRGLGVTRADQRIGFPDGTLAPGEAVALTGASGTGKTTLLLALAGLLRAGGEVRQGDRSLDDATADTFRAGLCLIPQVPRFPDLPLSEWLDPGGRADPSAVAAALCMLGVDAAVAALPDGLQTRLGETGGGVSGGEARRLLVARALIAQPAIVLADEPTADLDADTAAAVTGALFSLRGQGTALLVATHDTALIARMDRAIRLEAGA</sequence>
<dbReference type="SUPFAM" id="SSF90123">
    <property type="entry name" value="ABC transporter transmembrane region"/>
    <property type="match status" value="1"/>
</dbReference>
<evidence type="ECO:0000256" key="2">
    <source>
        <dbReference type="ARBA" id="ARBA00022692"/>
    </source>
</evidence>
<keyword evidence="2 7" id="KW-0812">Transmembrane</keyword>
<dbReference type="GO" id="GO:0140359">
    <property type="term" value="F:ABC-type transporter activity"/>
    <property type="evidence" value="ECO:0007669"/>
    <property type="project" value="InterPro"/>
</dbReference>
<evidence type="ECO:0000256" key="4">
    <source>
        <dbReference type="ARBA" id="ARBA00022840"/>
    </source>
</evidence>
<dbReference type="Proteomes" id="UP000826300">
    <property type="component" value="Chromosome"/>
</dbReference>
<dbReference type="PROSITE" id="PS50893">
    <property type="entry name" value="ABC_TRANSPORTER_2"/>
    <property type="match status" value="1"/>
</dbReference>
<dbReference type="GO" id="GO:0016887">
    <property type="term" value="F:ATP hydrolysis activity"/>
    <property type="evidence" value="ECO:0007669"/>
    <property type="project" value="InterPro"/>
</dbReference>
<feature type="transmembrane region" description="Helical" evidence="7">
    <location>
        <begin position="55"/>
        <end position="74"/>
    </location>
</feature>
<dbReference type="PROSITE" id="PS50929">
    <property type="entry name" value="ABC_TM1F"/>
    <property type="match status" value="1"/>
</dbReference>
<dbReference type="InterPro" id="IPR039421">
    <property type="entry name" value="Type_1_exporter"/>
</dbReference>
<dbReference type="PROSITE" id="PS00211">
    <property type="entry name" value="ABC_TRANSPORTER_1"/>
    <property type="match status" value="1"/>
</dbReference>
<evidence type="ECO:0000256" key="5">
    <source>
        <dbReference type="ARBA" id="ARBA00022989"/>
    </source>
</evidence>
<dbReference type="KEGG" id="nsm:JO391_17855"/>
<dbReference type="EMBL" id="CP069370">
    <property type="protein sequence ID" value="QYZ69562.1"/>
    <property type="molecule type" value="Genomic_DNA"/>
</dbReference>
<feature type="transmembrane region" description="Helical" evidence="7">
    <location>
        <begin position="24"/>
        <end position="49"/>
    </location>
</feature>
<dbReference type="PANTHER" id="PTHR24221:SF590">
    <property type="entry name" value="COMPONENT LINKED WITH THE ASSEMBLY OF CYTOCHROME' TRANSPORT TRANSMEMBRANE ATP-BINDING PROTEIN ABC TRANSPORTER CYDD-RELATED"/>
    <property type="match status" value="1"/>
</dbReference>
<dbReference type="InterPro" id="IPR036640">
    <property type="entry name" value="ABC1_TM_sf"/>
</dbReference>
<keyword evidence="6 7" id="KW-0472">Membrane</keyword>
<dbReference type="GO" id="GO:0005524">
    <property type="term" value="F:ATP binding"/>
    <property type="evidence" value="ECO:0007669"/>
    <property type="project" value="UniProtKB-KW"/>
</dbReference>
<feature type="domain" description="ABC transmembrane type-1" evidence="9">
    <location>
        <begin position="23"/>
        <end position="310"/>
    </location>
</feature>
<feature type="transmembrane region" description="Helical" evidence="7">
    <location>
        <begin position="139"/>
        <end position="157"/>
    </location>
</feature>
<dbReference type="InterPro" id="IPR017871">
    <property type="entry name" value="ABC_transporter-like_CS"/>
</dbReference>
<protein>
    <submittedName>
        <fullName evidence="10">ATP-binding cassette domain-containing protein</fullName>
    </submittedName>
</protein>
<evidence type="ECO:0000256" key="6">
    <source>
        <dbReference type="ARBA" id="ARBA00023136"/>
    </source>
</evidence>
<gene>
    <name evidence="10" type="ORF">JO391_17855</name>
</gene>
<feature type="domain" description="ABC transporter" evidence="8">
    <location>
        <begin position="338"/>
        <end position="550"/>
    </location>
</feature>
<dbReference type="PANTHER" id="PTHR24221">
    <property type="entry name" value="ATP-BINDING CASSETTE SUB-FAMILY B"/>
    <property type="match status" value="1"/>
</dbReference>
<evidence type="ECO:0000259" key="8">
    <source>
        <dbReference type="PROSITE" id="PS50893"/>
    </source>
</evidence>
<dbReference type="SMART" id="SM00382">
    <property type="entry name" value="AAA"/>
    <property type="match status" value="1"/>
</dbReference>
<feature type="transmembrane region" description="Helical" evidence="7">
    <location>
        <begin position="239"/>
        <end position="260"/>
    </location>
</feature>
<dbReference type="RefSeq" id="WP_220661780.1">
    <property type="nucleotide sequence ID" value="NZ_CP069370.1"/>
</dbReference>
<evidence type="ECO:0000256" key="1">
    <source>
        <dbReference type="ARBA" id="ARBA00004651"/>
    </source>
</evidence>
<proteinExistence type="predicted"/>
<evidence type="ECO:0000256" key="3">
    <source>
        <dbReference type="ARBA" id="ARBA00022741"/>
    </source>
</evidence>
<dbReference type="AlphaFoldDB" id="A0A8G0ZVE5"/>
<evidence type="ECO:0000313" key="11">
    <source>
        <dbReference type="Proteomes" id="UP000826300"/>
    </source>
</evidence>
<keyword evidence="3" id="KW-0547">Nucleotide-binding</keyword>
<keyword evidence="5 7" id="KW-1133">Transmembrane helix</keyword>
<comment type="subcellular location">
    <subcellularLocation>
        <location evidence="1">Cell membrane</location>
        <topology evidence="1">Multi-pass membrane protein</topology>
    </subcellularLocation>
</comment>
<dbReference type="Gene3D" id="3.40.50.300">
    <property type="entry name" value="P-loop containing nucleotide triphosphate hydrolases"/>
    <property type="match status" value="1"/>
</dbReference>
<dbReference type="Pfam" id="PF00005">
    <property type="entry name" value="ABC_tran"/>
    <property type="match status" value="1"/>
</dbReference>
<name>A0A8G0ZVE5_9RHOB</name>
<dbReference type="InterPro" id="IPR003593">
    <property type="entry name" value="AAA+_ATPase"/>
</dbReference>
<dbReference type="SUPFAM" id="SSF52540">
    <property type="entry name" value="P-loop containing nucleoside triphosphate hydrolases"/>
    <property type="match status" value="1"/>
</dbReference>
<accession>A0A8G0ZVE5</accession>
<dbReference type="GO" id="GO:0005886">
    <property type="term" value="C:plasma membrane"/>
    <property type="evidence" value="ECO:0007669"/>
    <property type="project" value="UniProtKB-SubCell"/>
</dbReference>
<evidence type="ECO:0000313" key="10">
    <source>
        <dbReference type="EMBL" id="QYZ69562.1"/>
    </source>
</evidence>
<keyword evidence="11" id="KW-1185">Reference proteome</keyword>
<dbReference type="Pfam" id="PF00664">
    <property type="entry name" value="ABC_membrane"/>
    <property type="match status" value="1"/>
</dbReference>
<dbReference type="InterPro" id="IPR027417">
    <property type="entry name" value="P-loop_NTPase"/>
</dbReference>
<evidence type="ECO:0000259" key="9">
    <source>
        <dbReference type="PROSITE" id="PS50929"/>
    </source>
</evidence>
<evidence type="ECO:0000256" key="7">
    <source>
        <dbReference type="SAM" id="Phobius"/>
    </source>
</evidence>
<dbReference type="CDD" id="cd18584">
    <property type="entry name" value="ABC_6TM_AarD_CydD"/>
    <property type="match status" value="1"/>
</dbReference>
<dbReference type="InterPro" id="IPR003439">
    <property type="entry name" value="ABC_transporter-like_ATP-bd"/>
</dbReference>